<dbReference type="Pfam" id="PF22900">
    <property type="entry name" value="UCH_UBL1"/>
    <property type="match status" value="1"/>
</dbReference>
<feature type="region of interest" description="Disordered" evidence="9">
    <location>
        <begin position="2075"/>
        <end position="2106"/>
    </location>
</feature>
<evidence type="ECO:0000256" key="2">
    <source>
        <dbReference type="ARBA" id="ARBA00009085"/>
    </source>
</evidence>
<evidence type="ECO:0000256" key="6">
    <source>
        <dbReference type="ARBA" id="ARBA00022786"/>
    </source>
</evidence>
<dbReference type="Proteomes" id="UP001159428">
    <property type="component" value="Unassembled WGS sequence"/>
</dbReference>
<dbReference type="CDD" id="cd02659">
    <property type="entry name" value="peptidase_C19C"/>
    <property type="match status" value="1"/>
</dbReference>
<comment type="caution">
    <text evidence="12">The sequence shown here is derived from an EMBL/GenBank/DDBJ whole genome shotgun (WGS) entry which is preliminary data.</text>
</comment>
<dbReference type="GO" id="GO:0005634">
    <property type="term" value="C:nucleus"/>
    <property type="evidence" value="ECO:0007669"/>
    <property type="project" value="TreeGrafter"/>
</dbReference>
<dbReference type="GO" id="GO:0016579">
    <property type="term" value="P:protein deubiquitination"/>
    <property type="evidence" value="ECO:0007669"/>
    <property type="project" value="InterPro"/>
</dbReference>
<organism evidence="12 13">
    <name type="scientific">Pocillopora meandrina</name>
    <dbReference type="NCBI Taxonomy" id="46732"/>
    <lineage>
        <taxon>Eukaryota</taxon>
        <taxon>Metazoa</taxon>
        <taxon>Cnidaria</taxon>
        <taxon>Anthozoa</taxon>
        <taxon>Hexacorallia</taxon>
        <taxon>Scleractinia</taxon>
        <taxon>Astrocoeniina</taxon>
        <taxon>Pocilloporidae</taxon>
        <taxon>Pocillopora</taxon>
    </lineage>
</organism>
<keyword evidence="8" id="KW-0788">Thiol protease</keyword>
<dbReference type="PROSITE" id="PS00973">
    <property type="entry name" value="USP_2"/>
    <property type="match status" value="1"/>
</dbReference>
<dbReference type="PANTHER" id="PTHR24006:SF943">
    <property type="entry name" value="UBIQUITIN CARBOXYL-TERMINAL HYDROLASE PUF"/>
    <property type="match status" value="1"/>
</dbReference>
<evidence type="ECO:0000256" key="7">
    <source>
        <dbReference type="ARBA" id="ARBA00022801"/>
    </source>
</evidence>
<dbReference type="InterPro" id="IPR055176">
    <property type="entry name" value="UBP24/USP9X/USP9Y_UBL"/>
</dbReference>
<name>A0AAU9X1C2_9CNID</name>
<keyword evidence="13" id="KW-1185">Reference proteome</keyword>
<dbReference type="Pfam" id="PF00443">
    <property type="entry name" value="UCH"/>
    <property type="match status" value="1"/>
</dbReference>
<dbReference type="GO" id="GO:0005829">
    <property type="term" value="C:cytosol"/>
    <property type="evidence" value="ECO:0007669"/>
    <property type="project" value="TreeGrafter"/>
</dbReference>
<dbReference type="GO" id="GO:0006508">
    <property type="term" value="P:proteolysis"/>
    <property type="evidence" value="ECO:0007669"/>
    <property type="project" value="UniProtKB-KW"/>
</dbReference>
<feature type="compositionally biased region" description="Low complexity" evidence="9">
    <location>
        <begin position="1389"/>
        <end position="1406"/>
    </location>
</feature>
<dbReference type="InterPro" id="IPR021905">
    <property type="entry name" value="DUF3517"/>
</dbReference>
<dbReference type="InterPro" id="IPR028889">
    <property type="entry name" value="USP"/>
</dbReference>
<dbReference type="Gene3D" id="3.90.70.10">
    <property type="entry name" value="Cysteine proteinases"/>
    <property type="match status" value="1"/>
</dbReference>
<keyword evidence="6" id="KW-0833">Ubl conjugation pathway</keyword>
<dbReference type="EMBL" id="CALNXJ010000027">
    <property type="protein sequence ID" value="CAH3133321.1"/>
    <property type="molecule type" value="Genomic_DNA"/>
</dbReference>
<gene>
    <name evidence="12" type="ORF">PMEA_00015013</name>
</gene>
<dbReference type="InterPro" id="IPR001394">
    <property type="entry name" value="Peptidase_C19_UCH"/>
</dbReference>
<feature type="region of interest" description="Disordered" evidence="9">
    <location>
        <begin position="2591"/>
        <end position="2620"/>
    </location>
</feature>
<dbReference type="PANTHER" id="PTHR24006">
    <property type="entry name" value="UBIQUITIN CARBOXYL-TERMINAL HYDROLASE"/>
    <property type="match status" value="1"/>
</dbReference>
<dbReference type="PROSITE" id="PS50030">
    <property type="entry name" value="UBA"/>
    <property type="match status" value="1"/>
</dbReference>
<comment type="catalytic activity">
    <reaction evidence="1">
        <text>Thiol-dependent hydrolysis of ester, thioester, amide, peptide and isopeptide bonds formed by the C-terminal Gly of ubiquitin (a 76-residue protein attached to proteins as an intracellular targeting signal).</text>
        <dbReference type="EC" id="3.4.19.12"/>
    </reaction>
</comment>
<feature type="compositionally biased region" description="Acidic residues" evidence="9">
    <location>
        <begin position="2601"/>
        <end position="2620"/>
    </location>
</feature>
<dbReference type="Gene3D" id="1.10.8.10">
    <property type="entry name" value="DNA helicase RuvA subunit, C-terminal domain"/>
    <property type="match status" value="1"/>
</dbReference>
<evidence type="ECO:0000256" key="8">
    <source>
        <dbReference type="ARBA" id="ARBA00022807"/>
    </source>
</evidence>
<dbReference type="SMART" id="SM00165">
    <property type="entry name" value="UBA"/>
    <property type="match status" value="1"/>
</dbReference>
<evidence type="ECO:0000313" key="13">
    <source>
        <dbReference type="Proteomes" id="UP001159428"/>
    </source>
</evidence>
<evidence type="ECO:0000259" key="11">
    <source>
        <dbReference type="PROSITE" id="PS50235"/>
    </source>
</evidence>
<feature type="compositionally biased region" description="Basic and acidic residues" evidence="9">
    <location>
        <begin position="55"/>
        <end position="67"/>
    </location>
</feature>
<dbReference type="InterPro" id="IPR009060">
    <property type="entry name" value="UBA-like_sf"/>
</dbReference>
<sequence length="2620" mass="295809">MVEPNEAYVDTLLNMGFVDSAQIRKALSLAKNDLNDAVAFLTGEETSTSFDYEDTEVKDTETQHGSDDGDMIPPLLDPREGEDGDVFEPPTGEPPPSYDEAMNPAGLSQNGASHSRDETESMEIPLEFPTTNLYELEDRVFVDNWSIPYKRDESLGKCLQSAARFAQDGLAEADENCKRFMDRALPECFKKLLTTQAVHRWGQEIHEGIYDMLHLLLNLVASRLKYKPVPFGLLELLTQAFNPETEFQFKNRTKPWEKKYYEGVFGADDCYAVCPPTSAYYTHASYKEPYGWLVNLINKFAELGGFEEIKKQIETAEKVDAPMLAALLKPLGICASYLNAKVLPKVFSDVFEKTLAYIQELTNEDMKQKTVGDVFDLLTTLKLLCMRLWQSMVAGVDDLRLEVALKMLKSPHFNAKMNSLKEVCKLIEDSEKNKNTKVNLSQDAITEWLLQNKVLSIAFESNLHQSQYCDRIKVLVEFLGTKLSLDELTTIWKMQVGKHPTEVDNIHNILATAAVQFNSNQLEHLFVLIQQSWGSENDRMKEKLLVLIGRIGKEARVGKITTKVLDLLWSLSHLPSLTTDMVDQALKSHIEILSDSYAVKEQIKKNYAVKCVEDIRKGVLIVPAIRQLLKITRGMVKQQFNKHDKGILPELHKNHDIIKLTVTSLVNCHQLAVTAASPAGLEEDTLVDGRYTHKEFVNIHLRFLAFVLQEGVLYLHWHRARDIWDCLVANVDACEFDRETCFDWFFKGQCDLEPDTQSQMFTGKVLKLDPSKLTMKGFACFKAFLENVNHNDNRIKKTGNIFTVEKMDLVGFDYLWRIVLEVPSEEIAMLAVKQLMELSYTWLSSKLKKDPVNIHKKFILECYKRLEAMMSGLGQSSFNQAAGVAVAAGASAPVSPDVPISPGSARANYMLSVERLLVLVEQYIITVEDLHAGPRTLLPHGASFHGYPITINVSSDLPRQEITLQSHSNESLKSLRHRIANRLNTSHEQIQISTSEKLLLPSKDQKLLYQLEFEDEQLLFAKVSVSGVTTVPTKEEAESQEAMRIDESSASGSNRQTYALEQERMMPGVIMATECKAFDKLYQLAELEEPSITVRVQRLLMLLPTDPDVQEALDSIGKQYNISCSPGGTDDRMLSMTNLQNMFKCVMPGMSPFRILYNLEVLSSKLMPTQNRDGGANARMFKENFLAAGGLSVVVNILQKDMFPQDVDTEIRRGCYAICLQLARFVIKLPFWSLCRIFLFFLAIFALRVEVPFKEIVLVVNWFLLCGQSSENSFTAPPSPPHREHATIASSPIAMATGTMETDLNDSLNNSAVEAKRARSSSVIDDVHPSVRVAIETMGRDDFAETIACFMRVAWAAAAGRINLAGGRQRLSSQSSDDEGSSMGGGGSDSESVKSFRSSVSSGSPSEVTNKDVVIVGEALQLLVLCLQLRTQLMGVFYYLPNVNDFIVEVLIGSINSQVRSTALEQLLFLSQTPVGDIKLQTPNHFLLSVMLNAPLPLWTPTVHVRGKNYRLQRHCSQFFDLLCRLLDYLTVTEQRQMKIDPTKMIDTEIQWLLNFECGTNLENSFPLLAGHLKLIKTLFTCEGVDKKGLGEKLIKDLLDDFLFPASKLIFDTRSTPSKETVIDVHPKCVARECQVAAHELLVELATGCAENLVYIVSQLISMHHIGDPGTLKEWEFQPPVAPRAQCGFVGLKNAGATCYMNSVLQQLYMQPGLREAILSFDDFHPDKESVFFQVQSLFGHLMDSKLQFFAPEQFWKCFKLWGQPVNVREQQDAFEFFSNLTDQLDEILKQKGQEQLFKKTFCGMFADQKICKECNHRYEREEAFHSLQVTVKNHKLEDSLEQFVNGEILEGDNAYFCEKCNERRTTVKRMCIKSLPPVLVIQLKRFGYDWEAGRALKFDDHFEFPWVLNMEPYTTDGVSRRESTTNLQADTDSENGSITDLHMSASSSSLHSTVSVNAPEIQYELVGVIVHSGQANAGHYYSFIKDRRNGANDSESKEKWYKFNDIFVEEFDMNEDTLEAECFGGTYKATVYDTVNSYPETRHRYWNGYMLYYESSDKLKSQYGSLGDGSGLVRHDVGLRSSPPSPSSSSISSSSGPPSPTRTDGLSQLTALLQKGEKKGIFKDKMPASIQRVVHTENLQFMQNRDVYNVDYFRFILNLASCNARSSSSDKHAILSVCSLQLAVQFLFNTYFRTTKKLRTQTEEWCSCIGDIVKNNSEACVWFINFLAGERGKGYVRPFLLECPSQEVRKAFAQILGLTFESYLLHGGSVVSGQLNILIDTLLHMCDRDVVDNHKCCSEYFWLMNRYATMNRKTCEHLIAQAAFSKFLHFLVGPNAENGSNRRWSSIQAQEFTHLYSVLATLVCSCDVSSQLTVEPRSLRPMFLETVRAESLIPMPPQMEDAIFGMNSNIYIKEVSTAICDVMGTSQQIINMFIHCSWCNEQFSIKVLQHIRALLATVSANDMRNLFGALLDLLMVEDPLQLLRIKCVADEQGDGVLAVIKTSNTTDSRRAYQCIKFLVQLANKCPQAKDYLLQNSSRWQWAVQWLKRKMNEHYWAPHTTTSNEYSSSRTFQRTSSAADTLAEATALLTELEAKDGEANTSEELDDTTTSEDWEKEMTS</sequence>
<dbReference type="InterPro" id="IPR050164">
    <property type="entry name" value="Peptidase_C19"/>
</dbReference>
<reference evidence="12 13" key="1">
    <citation type="submission" date="2022-05" db="EMBL/GenBank/DDBJ databases">
        <authorList>
            <consortium name="Genoscope - CEA"/>
            <person name="William W."/>
        </authorList>
    </citation>
    <scope>NUCLEOTIDE SEQUENCE [LARGE SCALE GENOMIC DNA]</scope>
</reference>
<dbReference type="InterPro" id="IPR018200">
    <property type="entry name" value="USP_CS"/>
</dbReference>
<dbReference type="SUPFAM" id="SSF48371">
    <property type="entry name" value="ARM repeat"/>
    <property type="match status" value="1"/>
</dbReference>
<protein>
    <recommendedName>
        <fullName evidence="3">ubiquitinyl hydrolase 1</fullName>
        <ecNumber evidence="3">3.4.19.12</ecNumber>
    </recommendedName>
</protein>
<feature type="domain" description="USP" evidence="11">
    <location>
        <begin position="1690"/>
        <end position="2057"/>
    </location>
</feature>
<evidence type="ECO:0000259" key="10">
    <source>
        <dbReference type="PROSITE" id="PS50030"/>
    </source>
</evidence>
<evidence type="ECO:0000313" key="12">
    <source>
        <dbReference type="EMBL" id="CAH3133321.1"/>
    </source>
</evidence>
<dbReference type="Pfam" id="PF25010">
    <property type="entry name" value="ARM_UBP24_USP9X-Y"/>
    <property type="match status" value="1"/>
</dbReference>
<proteinExistence type="inferred from homology"/>
<evidence type="ECO:0000256" key="4">
    <source>
        <dbReference type="ARBA" id="ARBA00022553"/>
    </source>
</evidence>
<evidence type="ECO:0000256" key="1">
    <source>
        <dbReference type="ARBA" id="ARBA00000707"/>
    </source>
</evidence>
<dbReference type="SUPFAM" id="SSF46934">
    <property type="entry name" value="UBA-like"/>
    <property type="match status" value="1"/>
</dbReference>
<comment type="similarity">
    <text evidence="2">Belongs to the peptidase C19 family.</text>
</comment>
<dbReference type="CDD" id="cd17065">
    <property type="entry name" value="Ubl_UBP24"/>
    <property type="match status" value="1"/>
</dbReference>
<dbReference type="FunFam" id="3.90.70.10:FF:000022">
    <property type="entry name" value="Ubiquitin carboxyl-terminal hydrolase 24"/>
    <property type="match status" value="1"/>
</dbReference>
<dbReference type="PROSITE" id="PS50235">
    <property type="entry name" value="USP_3"/>
    <property type="match status" value="1"/>
</dbReference>
<feature type="compositionally biased region" description="Basic and acidic residues" evidence="9">
    <location>
        <begin position="1033"/>
        <end position="1047"/>
    </location>
</feature>
<feature type="region of interest" description="Disordered" evidence="9">
    <location>
        <begin position="50"/>
        <end position="119"/>
    </location>
</feature>
<dbReference type="InterPro" id="IPR056850">
    <property type="entry name" value="ARM_UBP34_24_USP9X_Y"/>
</dbReference>
<dbReference type="InterPro" id="IPR047061">
    <property type="entry name" value="UBP24_Ubl"/>
</dbReference>
<feature type="domain" description="UBA" evidence="10">
    <location>
        <begin position="3"/>
        <end position="44"/>
    </location>
</feature>
<evidence type="ECO:0000256" key="3">
    <source>
        <dbReference type="ARBA" id="ARBA00012759"/>
    </source>
</evidence>
<dbReference type="Pfam" id="PF12030">
    <property type="entry name" value="DUF3517"/>
    <property type="match status" value="1"/>
</dbReference>
<keyword evidence="5" id="KW-0645">Protease</keyword>
<keyword evidence="4" id="KW-0597">Phosphoprotein</keyword>
<dbReference type="Pfam" id="PF00627">
    <property type="entry name" value="UBA"/>
    <property type="match status" value="1"/>
</dbReference>
<evidence type="ECO:0000256" key="5">
    <source>
        <dbReference type="ARBA" id="ARBA00022670"/>
    </source>
</evidence>
<feature type="region of interest" description="Disordered" evidence="9">
    <location>
        <begin position="1032"/>
        <end position="1055"/>
    </location>
</feature>
<dbReference type="InterPro" id="IPR038765">
    <property type="entry name" value="Papain-like_cys_pep_sf"/>
</dbReference>
<dbReference type="InterPro" id="IPR016024">
    <property type="entry name" value="ARM-type_fold"/>
</dbReference>
<dbReference type="PROSITE" id="PS00972">
    <property type="entry name" value="USP_1"/>
    <property type="match status" value="1"/>
</dbReference>
<accession>A0AAU9X1C2</accession>
<evidence type="ECO:0000256" key="9">
    <source>
        <dbReference type="SAM" id="MobiDB-lite"/>
    </source>
</evidence>
<dbReference type="InterPro" id="IPR015940">
    <property type="entry name" value="UBA"/>
</dbReference>
<dbReference type="GO" id="GO:0004843">
    <property type="term" value="F:cysteine-type deubiquitinase activity"/>
    <property type="evidence" value="ECO:0007669"/>
    <property type="project" value="UniProtKB-EC"/>
</dbReference>
<dbReference type="SUPFAM" id="SSF54001">
    <property type="entry name" value="Cysteine proteinases"/>
    <property type="match status" value="1"/>
</dbReference>
<keyword evidence="7" id="KW-0378">Hydrolase</keyword>
<dbReference type="EC" id="3.4.19.12" evidence="3"/>
<feature type="compositionally biased region" description="Low complexity" evidence="9">
    <location>
        <begin position="2088"/>
        <end position="2097"/>
    </location>
</feature>
<feature type="region of interest" description="Disordered" evidence="9">
    <location>
        <begin position="1368"/>
        <end position="1407"/>
    </location>
</feature>